<evidence type="ECO:0000259" key="2">
    <source>
        <dbReference type="Pfam" id="PF13556"/>
    </source>
</evidence>
<keyword evidence="5" id="KW-1185">Reference proteome</keyword>
<reference evidence="4 5" key="1">
    <citation type="submission" date="2018-11" db="EMBL/GenBank/DDBJ databases">
        <title>Sequencing the genomes of 1000 actinobacteria strains.</title>
        <authorList>
            <person name="Klenk H.-P."/>
        </authorList>
    </citation>
    <scope>NUCLEOTIDE SEQUENCE [LARGE SCALE GENOMIC DNA]</scope>
    <source>
        <strain evidence="4 5">DSM 13521</strain>
    </source>
</reference>
<evidence type="ECO:0000313" key="4">
    <source>
        <dbReference type="EMBL" id="ROR93306.1"/>
    </source>
</evidence>
<dbReference type="EMBL" id="RKHQ01000002">
    <property type="protein sequence ID" value="ROR93306.1"/>
    <property type="molecule type" value="Genomic_DNA"/>
</dbReference>
<evidence type="ECO:0000313" key="5">
    <source>
        <dbReference type="Proteomes" id="UP000275356"/>
    </source>
</evidence>
<dbReference type="Pfam" id="PF17853">
    <property type="entry name" value="GGDEF_2"/>
    <property type="match status" value="1"/>
</dbReference>
<sequence length="392" mass="42120">MRLQAQAETIRRLRQRSDLLTAAAMKRLDAESVWYRALPAEDRSWIGLVAASGISAFIDWYENPAPTTYNASEIFRAAPPELIRSMSLQHTLSLVRLLVEVVEAHTSEIASGERESELREAVLIYSREVAFSAAEVYARAAEVRGAWDARTEALAVDAILRGDDDDALRSRLATLGWDATTPVVVVAGALPSAEDSSVELRRTARRAAGDALVGIHGDRVVLVLGGQGDLRAAATSLVPLLGDGPVVLGPVVPTVLEASQSARGALAGLAAARGWPDAPRPAQASDFLPERALSGDTEAVEVLRTTVYAPLAAASGPLVETLASYLESGRSLEAAARALFVHPNTVRYRLRRIAQLSGWDPTDAREGFVLQIALVLGRLREPAQIRRFPTKS</sequence>
<comment type="caution">
    <text evidence="4">The sequence shown here is derived from an EMBL/GenBank/DDBJ whole genome shotgun (WGS) entry which is preliminary data.</text>
</comment>
<feature type="domain" description="PucR C-terminal helix-turn-helix" evidence="2">
    <location>
        <begin position="318"/>
        <end position="375"/>
    </location>
</feature>
<name>A0A3N2D0K8_9MICO</name>
<comment type="similarity">
    <text evidence="1">Belongs to the CdaR family.</text>
</comment>
<dbReference type="InterPro" id="IPR025736">
    <property type="entry name" value="PucR_C-HTH_dom"/>
</dbReference>
<proteinExistence type="inferred from homology"/>
<evidence type="ECO:0000256" key="1">
    <source>
        <dbReference type="ARBA" id="ARBA00006754"/>
    </source>
</evidence>
<dbReference type="RefSeq" id="WP_245968085.1">
    <property type="nucleotide sequence ID" value="NZ_RKHQ01000002.1"/>
</dbReference>
<protein>
    <submittedName>
        <fullName evidence="4">PucR-like helix-turn-helix protein</fullName>
    </submittedName>
</protein>
<dbReference type="InterPro" id="IPR041522">
    <property type="entry name" value="CdaR_GGDEF"/>
</dbReference>
<organism evidence="4 5">
    <name type="scientific">Salana multivorans</name>
    <dbReference type="NCBI Taxonomy" id="120377"/>
    <lineage>
        <taxon>Bacteria</taxon>
        <taxon>Bacillati</taxon>
        <taxon>Actinomycetota</taxon>
        <taxon>Actinomycetes</taxon>
        <taxon>Micrococcales</taxon>
        <taxon>Beutenbergiaceae</taxon>
        <taxon>Salana</taxon>
    </lineage>
</organism>
<dbReference type="Proteomes" id="UP000275356">
    <property type="component" value="Unassembled WGS sequence"/>
</dbReference>
<dbReference type="AlphaFoldDB" id="A0A3N2D0K8"/>
<dbReference type="InterPro" id="IPR042070">
    <property type="entry name" value="PucR_C-HTH_sf"/>
</dbReference>
<dbReference type="Gene3D" id="1.10.10.2840">
    <property type="entry name" value="PucR C-terminal helix-turn-helix domain"/>
    <property type="match status" value="1"/>
</dbReference>
<dbReference type="InterPro" id="IPR051448">
    <property type="entry name" value="CdaR-like_regulators"/>
</dbReference>
<evidence type="ECO:0000259" key="3">
    <source>
        <dbReference type="Pfam" id="PF17853"/>
    </source>
</evidence>
<gene>
    <name evidence="4" type="ORF">EDD28_2716</name>
</gene>
<feature type="domain" description="CdaR GGDEF-like" evidence="3">
    <location>
        <begin position="162"/>
        <end position="270"/>
    </location>
</feature>
<dbReference type="Pfam" id="PF13556">
    <property type="entry name" value="HTH_30"/>
    <property type="match status" value="1"/>
</dbReference>
<dbReference type="PANTHER" id="PTHR33744">
    <property type="entry name" value="CARBOHYDRATE DIACID REGULATOR"/>
    <property type="match status" value="1"/>
</dbReference>
<dbReference type="PANTHER" id="PTHR33744:SF7">
    <property type="entry name" value="PUCR FAMILY TRANSCRIPTIONAL REGULATOR"/>
    <property type="match status" value="1"/>
</dbReference>
<accession>A0A3N2D0K8</accession>